<dbReference type="HOGENOM" id="CLU_072993_2_0_12"/>
<evidence type="ECO:0000256" key="1">
    <source>
        <dbReference type="SAM" id="MobiDB-lite"/>
    </source>
</evidence>
<keyword evidence="4" id="KW-1185">Reference proteome</keyword>
<dbReference type="AlphaFoldDB" id="F2NSM1"/>
<dbReference type="InterPro" id="IPR047263">
    <property type="entry name" value="HNL-like_cupin"/>
</dbReference>
<reference evidence="4" key="2">
    <citation type="submission" date="2011-04" db="EMBL/GenBank/DDBJ databases">
        <title>The complete genome of chromosome of Treponema succinifaciens DSM 2489.</title>
        <authorList>
            <person name="Lucas S."/>
            <person name="Copeland A."/>
            <person name="Lapidus A."/>
            <person name="Bruce D."/>
            <person name="Goodwin L."/>
            <person name="Pitluck S."/>
            <person name="Peters L."/>
            <person name="Kyrpides N."/>
            <person name="Mavromatis K."/>
            <person name="Ivanova N."/>
            <person name="Ovchinnikova G."/>
            <person name="Teshima H."/>
            <person name="Detter J.C."/>
            <person name="Tapia R."/>
            <person name="Han C."/>
            <person name="Land M."/>
            <person name="Hauser L."/>
            <person name="Markowitz V."/>
            <person name="Cheng J.-F."/>
            <person name="Hugenholtz P."/>
            <person name="Woyke T."/>
            <person name="Wu D."/>
            <person name="Gronow S."/>
            <person name="Wellnitz S."/>
            <person name="Brambilla E."/>
            <person name="Klenk H.-P."/>
            <person name="Eisen J.A."/>
        </authorList>
    </citation>
    <scope>NUCLEOTIDE SEQUENCE [LARGE SCALE GENOMIC DNA]</scope>
    <source>
        <strain evidence="4">ATCC 33096 / DSM 2489 / 6091</strain>
    </source>
</reference>
<dbReference type="SUPFAM" id="SSF51182">
    <property type="entry name" value="RmlC-like cupins"/>
    <property type="match status" value="1"/>
</dbReference>
<dbReference type="Proteomes" id="UP000006852">
    <property type="component" value="Chromosome"/>
</dbReference>
<dbReference type="PANTHER" id="PTHR43698">
    <property type="entry name" value="RIBD C-TERMINAL DOMAIN CONTAINING PROTEIN"/>
    <property type="match status" value="1"/>
</dbReference>
<accession>F2NSM1</accession>
<sequence length="143" mass="16041">MTKEEFSKIDKFGVCEPNEAFAKYFIGQSFLKPLTDTKKGEFPIFNVTFEPGCRNNWHVHHAMKGGGQVLICTAGNGWYQEWGKEAVSMEAGSIVVIPANVKHWHGAKKDSWFSHITFEPAGEGTSNEWLEPVSDEEYGKLGE</sequence>
<gene>
    <name evidence="3" type="ordered locus">Tresu_1911</name>
</gene>
<dbReference type="eggNOG" id="COG1917">
    <property type="taxonomic scope" value="Bacteria"/>
</dbReference>
<evidence type="ECO:0000259" key="2">
    <source>
        <dbReference type="Pfam" id="PF07883"/>
    </source>
</evidence>
<evidence type="ECO:0000313" key="4">
    <source>
        <dbReference type="Proteomes" id="UP000006852"/>
    </source>
</evidence>
<dbReference type="GeneID" id="302999044"/>
<proteinExistence type="predicted"/>
<dbReference type="InterPro" id="IPR013096">
    <property type="entry name" value="Cupin_2"/>
</dbReference>
<dbReference type="KEGG" id="tsu:Tresu_1911"/>
<feature type="domain" description="Cupin type-2" evidence="2">
    <location>
        <begin position="47"/>
        <end position="110"/>
    </location>
</feature>
<dbReference type="InterPro" id="IPR014710">
    <property type="entry name" value="RmlC-like_jellyroll"/>
</dbReference>
<reference evidence="3 4" key="1">
    <citation type="journal article" date="2011" name="Stand. Genomic Sci.">
        <title>Complete genome sequence of Treponema succinifaciens type strain (6091).</title>
        <authorList>
            <person name="Han C."/>
            <person name="Gronow S."/>
            <person name="Teshima H."/>
            <person name="Lapidus A."/>
            <person name="Nolan M."/>
            <person name="Lucas S."/>
            <person name="Hammon N."/>
            <person name="Deshpande S."/>
            <person name="Cheng J.F."/>
            <person name="Zeytun A."/>
            <person name="Tapia R."/>
            <person name="Goodwin L."/>
            <person name="Pitluck S."/>
            <person name="Liolios K."/>
            <person name="Pagani I."/>
            <person name="Ivanova N."/>
            <person name="Mavromatis K."/>
            <person name="Mikhailova N."/>
            <person name="Huntemann M."/>
            <person name="Pati A."/>
            <person name="Chen A."/>
            <person name="Palaniappan K."/>
            <person name="Land M."/>
            <person name="Hauser L."/>
            <person name="Brambilla E.M."/>
            <person name="Rohde M."/>
            <person name="Goker M."/>
            <person name="Woyke T."/>
            <person name="Bristow J."/>
            <person name="Eisen J.A."/>
            <person name="Markowitz V."/>
            <person name="Hugenholtz P."/>
            <person name="Kyrpides N.C."/>
            <person name="Klenk H.P."/>
            <person name="Detter J.C."/>
        </authorList>
    </citation>
    <scope>NUCLEOTIDE SEQUENCE [LARGE SCALE GENOMIC DNA]</scope>
    <source>
        <strain evidence="4">ATCC 33096 / DSM 2489 / 6091</strain>
    </source>
</reference>
<dbReference type="Gene3D" id="2.60.120.10">
    <property type="entry name" value="Jelly Rolls"/>
    <property type="match status" value="1"/>
</dbReference>
<feature type="region of interest" description="Disordered" evidence="1">
    <location>
        <begin position="124"/>
        <end position="143"/>
    </location>
</feature>
<organism evidence="3 4">
    <name type="scientific">Treponema succinifaciens (strain ATCC 33096 / DSM 2489 / 6091)</name>
    <dbReference type="NCBI Taxonomy" id="869209"/>
    <lineage>
        <taxon>Bacteria</taxon>
        <taxon>Pseudomonadati</taxon>
        <taxon>Spirochaetota</taxon>
        <taxon>Spirochaetia</taxon>
        <taxon>Spirochaetales</taxon>
        <taxon>Treponemataceae</taxon>
        <taxon>Treponema</taxon>
    </lineage>
</organism>
<dbReference type="Pfam" id="PF07883">
    <property type="entry name" value="Cupin_2"/>
    <property type="match status" value="1"/>
</dbReference>
<dbReference type="STRING" id="869209.Tresu_1911"/>
<dbReference type="PANTHER" id="PTHR43698:SF1">
    <property type="entry name" value="BLL4564 PROTEIN"/>
    <property type="match status" value="1"/>
</dbReference>
<dbReference type="InterPro" id="IPR011051">
    <property type="entry name" value="RmlC_Cupin_sf"/>
</dbReference>
<dbReference type="CDD" id="cd02233">
    <property type="entry name" value="cupin_HNL-like"/>
    <property type="match status" value="1"/>
</dbReference>
<evidence type="ECO:0000313" key="3">
    <source>
        <dbReference type="EMBL" id="AEB14795.1"/>
    </source>
</evidence>
<name>F2NSM1_TRES6</name>
<protein>
    <recommendedName>
        <fullName evidence="2">Cupin type-2 domain-containing protein</fullName>
    </recommendedName>
</protein>
<dbReference type="EMBL" id="CP002631">
    <property type="protein sequence ID" value="AEB14795.1"/>
    <property type="molecule type" value="Genomic_DNA"/>
</dbReference>
<dbReference type="RefSeq" id="WP_013702076.1">
    <property type="nucleotide sequence ID" value="NC_015385.1"/>
</dbReference>